<dbReference type="InterPro" id="IPR000445">
    <property type="entry name" value="HhH_motif"/>
</dbReference>
<dbReference type="SMART" id="SM00478">
    <property type="entry name" value="ENDO3c"/>
    <property type="match status" value="1"/>
</dbReference>
<dbReference type="STRING" id="989403.SAMN05421798_101735"/>
<dbReference type="InterPro" id="IPR003265">
    <property type="entry name" value="HhH-GPD_domain"/>
</dbReference>
<comment type="catalytic activity">
    <reaction evidence="1 14">
        <text>Hydrolyzes free adenine bases from 7,8-dihydro-8-oxoguanine:adenine mismatched double-stranded DNA, leaving an apurinic site.</text>
        <dbReference type="EC" id="3.2.2.31"/>
    </reaction>
</comment>
<dbReference type="RefSeq" id="WP_068005966.1">
    <property type="nucleotide sequence ID" value="NZ_FOFM01000001.1"/>
</dbReference>
<dbReference type="PANTHER" id="PTHR42944">
    <property type="entry name" value="ADENINE DNA GLYCOSYLASE"/>
    <property type="match status" value="1"/>
</dbReference>
<dbReference type="InterPro" id="IPR029119">
    <property type="entry name" value="MutY_C"/>
</dbReference>
<comment type="cofactor">
    <cofactor evidence="14">
        <name>[4Fe-4S] cluster</name>
        <dbReference type="ChEBI" id="CHEBI:49883"/>
    </cofactor>
    <text evidence="14">Binds 1 [4Fe-4S] cluster.</text>
</comment>
<keyword evidence="9 16" id="KW-0378">Hydrolase</keyword>
<dbReference type="InterPro" id="IPR023170">
    <property type="entry name" value="HhH_base_excis_C"/>
</dbReference>
<dbReference type="Pfam" id="PF00633">
    <property type="entry name" value="HHH"/>
    <property type="match status" value="1"/>
</dbReference>
<evidence type="ECO:0000256" key="11">
    <source>
        <dbReference type="ARBA" id="ARBA00023014"/>
    </source>
</evidence>
<keyword evidence="12" id="KW-0234">DNA repair</keyword>
<dbReference type="InterPro" id="IPR004036">
    <property type="entry name" value="Endonuclease-III-like_CS2"/>
</dbReference>
<keyword evidence="10 14" id="KW-0408">Iron</keyword>
<keyword evidence="17" id="KW-1185">Reference proteome</keyword>
<dbReference type="Gene3D" id="3.90.79.10">
    <property type="entry name" value="Nucleoside Triphosphate Pyrophosphohydrolase"/>
    <property type="match status" value="1"/>
</dbReference>
<evidence type="ECO:0000256" key="7">
    <source>
        <dbReference type="ARBA" id="ARBA00022723"/>
    </source>
</evidence>
<dbReference type="PATRIC" id="fig|989403.3.peg.2460"/>
<dbReference type="GO" id="GO:0034039">
    <property type="term" value="F:8-oxo-7,8-dihydroguanine DNA N-glycosylase activity"/>
    <property type="evidence" value="ECO:0007669"/>
    <property type="project" value="TreeGrafter"/>
</dbReference>
<dbReference type="AlphaFoldDB" id="A0A165YF60"/>
<evidence type="ECO:0000256" key="1">
    <source>
        <dbReference type="ARBA" id="ARBA00000843"/>
    </source>
</evidence>
<keyword evidence="8 14" id="KW-0227">DNA damage</keyword>
<keyword evidence="7" id="KW-0479">Metal-binding</keyword>
<dbReference type="GO" id="GO:0032357">
    <property type="term" value="F:oxidized purine DNA binding"/>
    <property type="evidence" value="ECO:0007669"/>
    <property type="project" value="TreeGrafter"/>
</dbReference>
<dbReference type="EMBL" id="LMCB01000017">
    <property type="protein sequence ID" value="KZL18790.1"/>
    <property type="molecule type" value="Genomic_DNA"/>
</dbReference>
<dbReference type="GO" id="GO:0051539">
    <property type="term" value="F:4 iron, 4 sulfur cluster binding"/>
    <property type="evidence" value="ECO:0007669"/>
    <property type="project" value="UniProtKB-UniRule"/>
</dbReference>
<dbReference type="NCBIfam" id="TIGR01084">
    <property type="entry name" value="mutY"/>
    <property type="match status" value="1"/>
</dbReference>
<dbReference type="Gene3D" id="1.10.340.30">
    <property type="entry name" value="Hypothetical protein, domain 2"/>
    <property type="match status" value="1"/>
</dbReference>
<dbReference type="PROSITE" id="PS00764">
    <property type="entry name" value="ENDONUCLEASE_III_1"/>
    <property type="match status" value="1"/>
</dbReference>
<evidence type="ECO:0000256" key="10">
    <source>
        <dbReference type="ARBA" id="ARBA00023004"/>
    </source>
</evidence>
<dbReference type="GO" id="GO:0046872">
    <property type="term" value="F:metal ion binding"/>
    <property type="evidence" value="ECO:0007669"/>
    <property type="project" value="UniProtKB-UniRule"/>
</dbReference>
<dbReference type="Pfam" id="PF10576">
    <property type="entry name" value="EndIII_4Fe-2S"/>
    <property type="match status" value="1"/>
</dbReference>
<keyword evidence="13 14" id="KW-0326">Glycosidase</keyword>
<dbReference type="GO" id="GO:0006298">
    <property type="term" value="P:mismatch repair"/>
    <property type="evidence" value="ECO:0007669"/>
    <property type="project" value="TreeGrafter"/>
</dbReference>
<dbReference type="OrthoDB" id="9802365at2"/>
<evidence type="ECO:0000313" key="16">
    <source>
        <dbReference type="EMBL" id="KZL18790.1"/>
    </source>
</evidence>
<gene>
    <name evidence="16" type="primary">mutY</name>
    <name evidence="16" type="ORF">PsAD2_02306</name>
</gene>
<feature type="domain" description="HhH-GPD" evidence="15">
    <location>
        <begin position="44"/>
        <end position="193"/>
    </location>
</feature>
<keyword evidence="6" id="KW-0004">4Fe-4S</keyword>
<evidence type="ECO:0000256" key="6">
    <source>
        <dbReference type="ARBA" id="ARBA00022485"/>
    </source>
</evidence>
<evidence type="ECO:0000259" key="15">
    <source>
        <dbReference type="SMART" id="SM00478"/>
    </source>
</evidence>
<dbReference type="InterPro" id="IPR011257">
    <property type="entry name" value="DNA_glycosylase"/>
</dbReference>
<dbReference type="InterPro" id="IPR044298">
    <property type="entry name" value="MIG/MutY"/>
</dbReference>
<evidence type="ECO:0000256" key="9">
    <source>
        <dbReference type="ARBA" id="ARBA00022801"/>
    </source>
</evidence>
<comment type="caution">
    <text evidence="16">The sequence shown here is derived from an EMBL/GenBank/DDBJ whole genome shotgun (WGS) entry which is preliminary data.</text>
</comment>
<evidence type="ECO:0000313" key="17">
    <source>
        <dbReference type="Proteomes" id="UP000076577"/>
    </source>
</evidence>
<evidence type="ECO:0000256" key="2">
    <source>
        <dbReference type="ARBA" id="ARBA00002933"/>
    </source>
</evidence>
<evidence type="ECO:0000256" key="4">
    <source>
        <dbReference type="ARBA" id="ARBA00012045"/>
    </source>
</evidence>
<dbReference type="SUPFAM" id="SSF55811">
    <property type="entry name" value="Nudix"/>
    <property type="match status" value="1"/>
</dbReference>
<dbReference type="Gene3D" id="1.10.1670.10">
    <property type="entry name" value="Helix-hairpin-Helix base-excision DNA repair enzymes (C-terminal)"/>
    <property type="match status" value="1"/>
</dbReference>
<reference evidence="16 17" key="1">
    <citation type="journal article" date="2016" name="Front. Microbiol.">
        <title>Comparative Genomic Analysis Reveals a Diverse Repertoire of Genes Involved in Prokaryote-Eukaryote Interactions within the Pseudovibrio Genus.</title>
        <authorList>
            <person name="Romano S."/>
            <person name="Fernandez-Guerra A."/>
            <person name="Reen F.J."/>
            <person name="Glockner F.O."/>
            <person name="Crowley S.P."/>
            <person name="O'Sullivan O."/>
            <person name="Cotter P.D."/>
            <person name="Adams C."/>
            <person name="Dobson A.D."/>
            <person name="O'Gara F."/>
        </authorList>
    </citation>
    <scope>NUCLEOTIDE SEQUENCE [LARGE SCALE GENOMIC DNA]</scope>
    <source>
        <strain evidence="16 17">Ad2</strain>
    </source>
</reference>
<dbReference type="PANTHER" id="PTHR42944:SF1">
    <property type="entry name" value="ADENINE DNA GLYCOSYLASE"/>
    <property type="match status" value="1"/>
</dbReference>
<dbReference type="InterPro" id="IPR005760">
    <property type="entry name" value="A/G_AdeGlyc_MutY"/>
</dbReference>
<evidence type="ECO:0000256" key="12">
    <source>
        <dbReference type="ARBA" id="ARBA00023204"/>
    </source>
</evidence>
<dbReference type="PROSITE" id="PS01155">
    <property type="entry name" value="ENDONUCLEASE_III_2"/>
    <property type="match status" value="1"/>
</dbReference>
<evidence type="ECO:0000256" key="5">
    <source>
        <dbReference type="ARBA" id="ARBA00022023"/>
    </source>
</evidence>
<dbReference type="EC" id="3.2.2.31" evidence="4 14"/>
<proteinExistence type="inferred from homology"/>
<evidence type="ECO:0000256" key="13">
    <source>
        <dbReference type="ARBA" id="ARBA00023295"/>
    </source>
</evidence>
<dbReference type="Proteomes" id="UP000076577">
    <property type="component" value="Unassembled WGS sequence"/>
</dbReference>
<dbReference type="CDD" id="cd03431">
    <property type="entry name" value="NUDIX_DNA_Glycosylase_C-MutY"/>
    <property type="match status" value="1"/>
</dbReference>
<accession>A0A165YF60</accession>
<dbReference type="CDD" id="cd00056">
    <property type="entry name" value="ENDO3c"/>
    <property type="match status" value="1"/>
</dbReference>
<name>A0A165YF60_9HYPH</name>
<dbReference type="Pfam" id="PF00730">
    <property type="entry name" value="HhH-GPD"/>
    <property type="match status" value="1"/>
</dbReference>
<dbReference type="FunFam" id="1.10.340.30:FF:000002">
    <property type="entry name" value="Adenine DNA glycosylase"/>
    <property type="match status" value="1"/>
</dbReference>
<evidence type="ECO:0000256" key="14">
    <source>
        <dbReference type="RuleBase" id="RU365096"/>
    </source>
</evidence>
<dbReference type="InterPro" id="IPR003651">
    <property type="entry name" value="Endonuclease3_FeS-loop_motif"/>
</dbReference>
<dbReference type="GO" id="GO:0000701">
    <property type="term" value="F:purine-specific mismatch base pair DNA N-glycosylase activity"/>
    <property type="evidence" value="ECO:0007669"/>
    <property type="project" value="UniProtKB-EC"/>
</dbReference>
<organism evidence="16 17">
    <name type="scientific">Pseudovibrio axinellae</name>
    <dbReference type="NCBI Taxonomy" id="989403"/>
    <lineage>
        <taxon>Bacteria</taxon>
        <taxon>Pseudomonadati</taxon>
        <taxon>Pseudomonadota</taxon>
        <taxon>Alphaproteobacteria</taxon>
        <taxon>Hyphomicrobiales</taxon>
        <taxon>Stappiaceae</taxon>
        <taxon>Pseudovibrio</taxon>
    </lineage>
</organism>
<comment type="similarity">
    <text evidence="3 14">Belongs to the Nth/MutY family.</text>
</comment>
<dbReference type="GO" id="GO:0006284">
    <property type="term" value="P:base-excision repair"/>
    <property type="evidence" value="ECO:0007669"/>
    <property type="project" value="UniProtKB-UniRule"/>
</dbReference>
<keyword evidence="11" id="KW-0411">Iron-sulfur</keyword>
<evidence type="ECO:0000256" key="8">
    <source>
        <dbReference type="ARBA" id="ARBA00022763"/>
    </source>
</evidence>
<sequence>MQDNLVLLYWYDRNSRQLPWRTPPTDILSGAKPDPYHVWLSEIMLQQTTVAAVKSYFELFIRTWPTLADMAHAEEEDILKAWAGLGYYSRARNLYKCAKHVQLHHNGRFPEEEERLLALPGIGPYTAAAITSIAFGRHAAVVDGNVERVLSRRHALLTELPALKAEVKPLMAEVTPHDRPGDFAQAMMDLGATICTPKSPACGICPWMDVCEGRKQGIADTLPRKAPKKVKPTRRGMAYLLTDDSGRLLLRKREDKGLLAGMSEPMTTHWADDAALEDLSSAPLSADWVRTTKDVKHTFTHFHLEMSVWKAQAPAHYAKPTGYWWSAPEELEGEALPTVMKKALKAGNLI</sequence>
<dbReference type="SUPFAM" id="SSF48150">
    <property type="entry name" value="DNA-glycosylase"/>
    <property type="match status" value="1"/>
</dbReference>
<dbReference type="InterPro" id="IPR015797">
    <property type="entry name" value="NUDIX_hydrolase-like_dom_sf"/>
</dbReference>
<dbReference type="InterPro" id="IPR004035">
    <property type="entry name" value="Endouclease-III_FeS-bd_BS"/>
</dbReference>
<dbReference type="SMART" id="SM00525">
    <property type="entry name" value="FES"/>
    <property type="match status" value="1"/>
</dbReference>
<dbReference type="GO" id="GO:0035485">
    <property type="term" value="F:adenine/guanine mispair binding"/>
    <property type="evidence" value="ECO:0007669"/>
    <property type="project" value="TreeGrafter"/>
</dbReference>
<evidence type="ECO:0000256" key="3">
    <source>
        <dbReference type="ARBA" id="ARBA00008343"/>
    </source>
</evidence>
<dbReference type="Pfam" id="PF14815">
    <property type="entry name" value="NUDIX_4"/>
    <property type="match status" value="1"/>
</dbReference>
<comment type="function">
    <text evidence="2">Adenine glycosylase active on G-A mispairs. MutY also corrects error-prone DNA synthesis past GO lesions which are due to the oxidatively damaged form of guanine: 7,8-dihydro-8-oxoguanine (8-oxo-dGTP).</text>
</comment>
<protein>
    <recommendedName>
        <fullName evidence="5 14">Adenine DNA glycosylase</fullName>
        <ecNumber evidence="4 14">3.2.2.31</ecNumber>
    </recommendedName>
</protein>